<reference evidence="8 9" key="1">
    <citation type="submission" date="2014-11" db="EMBL/GenBank/DDBJ databases">
        <authorList>
            <person name="Zhu J."/>
            <person name="Qi W."/>
            <person name="Song R."/>
        </authorList>
    </citation>
    <scope>NUCLEOTIDE SEQUENCE [LARGE SCALE GENOMIC DNA]</scope>
</reference>
<dbReference type="PROSITE" id="PS50016">
    <property type="entry name" value="ZF_PHD_2"/>
    <property type="match status" value="1"/>
</dbReference>
<dbReference type="CDD" id="cd15492">
    <property type="entry name" value="PHD_BRPF_JADE_like"/>
    <property type="match status" value="1"/>
</dbReference>
<dbReference type="InterPro" id="IPR056772">
    <property type="entry name" value="RecA-like_ORC2"/>
</dbReference>
<feature type="domain" description="PHD-type" evidence="6">
    <location>
        <begin position="1149"/>
        <end position="1203"/>
    </location>
</feature>
<evidence type="ECO:0000256" key="4">
    <source>
        <dbReference type="PROSITE-ProRule" id="PRU00146"/>
    </source>
</evidence>
<feature type="compositionally biased region" description="Basic residues" evidence="5">
    <location>
        <begin position="1450"/>
        <end position="1459"/>
    </location>
</feature>
<feature type="compositionally biased region" description="Pro residues" evidence="5">
    <location>
        <begin position="848"/>
        <end position="860"/>
    </location>
</feature>
<feature type="compositionally biased region" description="Low complexity" evidence="5">
    <location>
        <begin position="805"/>
        <end position="814"/>
    </location>
</feature>
<dbReference type="InterPro" id="IPR011011">
    <property type="entry name" value="Znf_FYVE_PHD"/>
</dbReference>
<accession>A0A0G4EXJ7</accession>
<dbReference type="OrthoDB" id="20839at2759"/>
<feature type="region of interest" description="Disordered" evidence="5">
    <location>
        <begin position="1888"/>
        <end position="1921"/>
    </location>
</feature>
<feature type="compositionally biased region" description="Basic residues" evidence="5">
    <location>
        <begin position="1098"/>
        <end position="1107"/>
    </location>
</feature>
<keyword evidence="3" id="KW-0862">Zinc</keyword>
<dbReference type="PANTHER" id="PTHR13793:SF148">
    <property type="entry name" value="RING_FYVE_PHD ZINC FINGER SUPERFAMILY PROTEIN"/>
    <property type="match status" value="1"/>
</dbReference>
<feature type="compositionally biased region" description="Basic residues" evidence="5">
    <location>
        <begin position="863"/>
        <end position="872"/>
    </location>
</feature>
<organism evidence="8 9">
    <name type="scientific">Vitrella brassicaformis (strain CCMP3155)</name>
    <dbReference type="NCBI Taxonomy" id="1169540"/>
    <lineage>
        <taxon>Eukaryota</taxon>
        <taxon>Sar</taxon>
        <taxon>Alveolata</taxon>
        <taxon>Colpodellida</taxon>
        <taxon>Vitrellaceae</taxon>
        <taxon>Vitrella</taxon>
    </lineage>
</organism>
<dbReference type="GO" id="GO:0008270">
    <property type="term" value="F:zinc ion binding"/>
    <property type="evidence" value="ECO:0007669"/>
    <property type="project" value="UniProtKB-KW"/>
</dbReference>
<dbReference type="InterPro" id="IPR013083">
    <property type="entry name" value="Znf_RING/FYVE/PHD"/>
</dbReference>
<keyword evidence="9" id="KW-1185">Reference proteome</keyword>
<evidence type="ECO:0000256" key="2">
    <source>
        <dbReference type="ARBA" id="ARBA00022771"/>
    </source>
</evidence>
<feature type="region of interest" description="Disordered" evidence="5">
    <location>
        <begin position="456"/>
        <end position="540"/>
    </location>
</feature>
<feature type="compositionally biased region" description="Low complexity" evidence="5">
    <location>
        <begin position="485"/>
        <end position="533"/>
    </location>
</feature>
<dbReference type="VEuPathDB" id="CryptoDB:Vbra_2442"/>
<feature type="compositionally biased region" description="Low complexity" evidence="5">
    <location>
        <begin position="1401"/>
        <end position="1420"/>
    </location>
</feature>
<dbReference type="PROSITE" id="PS51805">
    <property type="entry name" value="EPHD"/>
    <property type="match status" value="1"/>
</dbReference>
<dbReference type="PANTHER" id="PTHR13793">
    <property type="entry name" value="PHD FINGER PROTEINS"/>
    <property type="match status" value="1"/>
</dbReference>
<feature type="compositionally biased region" description="Low complexity" evidence="5">
    <location>
        <begin position="913"/>
        <end position="923"/>
    </location>
</feature>
<dbReference type="Pfam" id="PF04084">
    <property type="entry name" value="RecA-like_ORC2"/>
    <property type="match status" value="1"/>
</dbReference>
<feature type="compositionally biased region" description="Acidic residues" evidence="5">
    <location>
        <begin position="877"/>
        <end position="890"/>
    </location>
</feature>
<feature type="compositionally biased region" description="Pro residues" evidence="5">
    <location>
        <begin position="1377"/>
        <end position="1400"/>
    </location>
</feature>
<evidence type="ECO:0000256" key="5">
    <source>
        <dbReference type="SAM" id="MobiDB-lite"/>
    </source>
</evidence>
<feature type="region of interest" description="Disordered" evidence="5">
    <location>
        <begin position="1347"/>
        <end position="1534"/>
    </location>
</feature>
<evidence type="ECO:0008006" key="10">
    <source>
        <dbReference type="Google" id="ProtNLM"/>
    </source>
</evidence>
<feature type="compositionally biased region" description="Basic residues" evidence="5">
    <location>
        <begin position="1619"/>
        <end position="1628"/>
    </location>
</feature>
<dbReference type="EMBL" id="CDMY01000338">
    <property type="protein sequence ID" value="CEM03324.1"/>
    <property type="molecule type" value="Genomic_DNA"/>
</dbReference>
<protein>
    <recommendedName>
        <fullName evidence="10">PHD-type domain-containing protein</fullName>
    </recommendedName>
</protein>
<feature type="region of interest" description="Disordered" evidence="5">
    <location>
        <begin position="1549"/>
        <end position="1669"/>
    </location>
</feature>
<name>A0A0G4EXJ7_VITBC</name>
<dbReference type="Pfam" id="PF13831">
    <property type="entry name" value="PHD_2"/>
    <property type="match status" value="1"/>
</dbReference>
<dbReference type="Proteomes" id="UP000041254">
    <property type="component" value="Unassembled WGS sequence"/>
</dbReference>
<dbReference type="SMART" id="SM00249">
    <property type="entry name" value="PHD"/>
    <property type="match status" value="2"/>
</dbReference>
<gene>
    <name evidence="8" type="ORF">Vbra_2442</name>
</gene>
<evidence type="ECO:0000256" key="3">
    <source>
        <dbReference type="ARBA" id="ARBA00022833"/>
    </source>
</evidence>
<feature type="region of interest" description="Disordered" evidence="5">
    <location>
        <begin position="1096"/>
        <end position="1118"/>
    </location>
</feature>
<dbReference type="CDD" id="cd15571">
    <property type="entry name" value="ePHD"/>
    <property type="match status" value="1"/>
</dbReference>
<evidence type="ECO:0000313" key="9">
    <source>
        <dbReference type="Proteomes" id="UP000041254"/>
    </source>
</evidence>
<feature type="compositionally biased region" description="Pro residues" evidence="5">
    <location>
        <begin position="959"/>
        <end position="974"/>
    </location>
</feature>
<dbReference type="InterPro" id="IPR034732">
    <property type="entry name" value="EPHD"/>
</dbReference>
<dbReference type="Gene3D" id="3.30.40.10">
    <property type="entry name" value="Zinc/RING finger domain, C3HC4 (zinc finger)"/>
    <property type="match status" value="2"/>
</dbReference>
<evidence type="ECO:0000256" key="1">
    <source>
        <dbReference type="ARBA" id="ARBA00022723"/>
    </source>
</evidence>
<feature type="compositionally biased region" description="Gly residues" evidence="5">
    <location>
        <begin position="1629"/>
        <end position="1641"/>
    </location>
</feature>
<evidence type="ECO:0000313" key="8">
    <source>
        <dbReference type="EMBL" id="CEM03324.1"/>
    </source>
</evidence>
<sequence length="1921" mass="209322">MEPGFAVRVPTSPGPASAVESVNAGTIYPLKCTASIASQRADESALLQLQKNTWRRVMRRIQSMVFSTTEIQGKRLTEEQFQQQLLPHAASDHPGIVAAVAIFSDEDRSMADRQIALSGLLEEGLPAGSPIVTPPFLTDWLDWQQDVTTAVRGSRGLGDGKRHIVGIIVPDADSRAGVTEPSQGIGGLSAVCQGLRQEGVSVVLVLGSCNRSLGMLLPAVMALQPKVLNMERMSIFMDRFVIPAIATDPSMLPFTLPPSHLQAIADTTTLTDLCRTLWHLLATYVTFHPCASLTDCPNDHKRERIVKGEVALAPLYARHTLTEVQADYVIEQTKDKPHARTRLALVGRRDDDRACLRRSMPRHMARFRMQREREGLGMLVFLELELFWHRWKAKEWELLQQIHRKCYPDDGSVPSGTAIDRMLDDRTRRVMNLDQLDERLQDLGKLTQRVRELLDRELGPHTPTPNTRPSLPPPTQSGHPPATPSRPARPSIPALSPSPMANRQPQTSAAAAAAAAPAAAASASASGQPPTAGQRQQWPHVEHLRRVRVYLGLLETAARPEAAPGSQASRQQHRAWGHLKDNVARRSVLYKQEGGGRPVSQAQSAQRNREAEINDEAAKLCEGKSPSALAQMLMYTLYEIMKTLILRPDDSDRFTPAGALPLAAEMMRYHRPAGEVPRSGPPTVQLLDTLEVTQGGMRRLEAISFVHRLMPSDLRESIAMLELFQSYAGHVVDRQERHGGLEGQVEVDPHLVRLRFHGTLWSLQQLLGAVRVQQRGPEHCVRRVDIGVAQGRERCGDVSSRRPRGSAGSPSGSPVKRQPLIPTTPFVNRSPPPRVGTQQQQQQRLMSPPTPFKRPTPRMPTSPKRHQRHHGITAHDDNDDELEIVEEEGDFGGGGGGGAVVRKKAGRRDASRSGRSSLRGGLSPVPFNLPGAPASGRPAQQPRATAPPLPPLGERHAPSPSPSPPAAPPPPPPRPPRRTRPAHKSPTPAATRLAPCLSRRQFPGRLLPFLVRNIRRVSRRISPQRQAKRMQNEKMQPPEPMWLLPRGGRAAKGERKGGRPSRVIPKWPYIRERTVRERRPTAVAAAAAAAAAVDLVKPKPKAKKRPRAPSPSPSPSLSGQLPLDICFYCPKKLAEANTDSSGRVIDDDLVPCDICDSYECSEGENIIFCDGGCGTRVHDECYGFTTKPTEDGPPWICRACSHRRDREAQASCSPTAPEEPMKCVLCWREGHPPLVPTDDGRWAHHRCALWVPETWLRRDGEQGHVVVDVAKVPASRWKQTCHTCGCKGVGAPIQCSWPHCRVAYHASCLRDAGDVLLFYYEKTPGQVVRGFLCPTHAASKDQFAALLHQPKSRKLTSGPSRTRKKAKKYTHSQPQSQPQPQPQPPSLPPPPGPSIPPLLPPAAAAAAAAAPADAPKAVVPASPPPAENLPSSGARVDGLDGGYWSTKGPRSARRSGRSRHQTEEEHPPPAADSPDSKPLQPRGRKGKRGMAREDGQATSSEGMGGEDSGVDQPVVVHPQGGQGEGRERQSDMMDVDMEGGEEVAIRDDQVPAAAEEEPPLFVSQTKGQASADVLSPSQVPAAAAAASHPAPPYHPFPAAKKKLPTVRTGKTIPDQPRKSGSKAARHTRGAGGGRVTRGGSTGPAAAAAAGDGDGRGGRRGAGESGAEEYSPQWVAERLLAMPVEQEPDKQQIFSRACLDFGRWKEALVAGFSLCVSGIGSKQALLDKFDRRCLSDSSRLVLYGHDVRLDAVEPLRAPLLRFMETPNAFAGVQDIASKAAEARGRSLKEIVQVFSECVAASQATTALVVHGIDGPRLRDTRTLRVLAHLAQLPKLLLVMSVDEFDFWSRSVEASVAERLNIYGVTAHTWADYRHELVAATQGQVPSYLSTLPMPSVEQRRQQQDKRRRSSLGACSARRKSDM</sequence>
<dbReference type="InterPro" id="IPR050701">
    <property type="entry name" value="Histone_Mod_Regulator"/>
</dbReference>
<keyword evidence="2 4" id="KW-0863">Zinc-finger</keyword>
<feature type="compositionally biased region" description="Basic residues" evidence="5">
    <location>
        <begin position="1361"/>
        <end position="1370"/>
    </location>
</feature>
<feature type="domain" description="PHD-type" evidence="7">
    <location>
        <begin position="1220"/>
        <end position="1337"/>
    </location>
</feature>
<dbReference type="InParanoid" id="A0A0G4EXJ7"/>
<feature type="region of interest" description="Disordered" evidence="5">
    <location>
        <begin position="1021"/>
        <end position="1063"/>
    </location>
</feature>
<dbReference type="InterPro" id="IPR001965">
    <property type="entry name" value="Znf_PHD"/>
</dbReference>
<evidence type="ECO:0000259" key="6">
    <source>
        <dbReference type="PROSITE" id="PS50016"/>
    </source>
</evidence>
<dbReference type="Pfam" id="PF13832">
    <property type="entry name" value="zf-HC5HC2H_2"/>
    <property type="match status" value="1"/>
</dbReference>
<dbReference type="STRING" id="1169540.A0A0G4EXJ7"/>
<dbReference type="SUPFAM" id="SSF57903">
    <property type="entry name" value="FYVE/PHD zinc finger"/>
    <property type="match status" value="1"/>
</dbReference>
<keyword evidence="1" id="KW-0479">Metal-binding</keyword>
<feature type="region of interest" description="Disordered" evidence="5">
    <location>
        <begin position="792"/>
        <end position="995"/>
    </location>
</feature>
<proteinExistence type="predicted"/>
<dbReference type="InterPro" id="IPR019787">
    <property type="entry name" value="Znf_PHD-finger"/>
</dbReference>
<dbReference type="GO" id="GO:0006357">
    <property type="term" value="P:regulation of transcription by RNA polymerase II"/>
    <property type="evidence" value="ECO:0007669"/>
    <property type="project" value="TreeGrafter"/>
</dbReference>
<evidence type="ECO:0000259" key="7">
    <source>
        <dbReference type="PROSITE" id="PS51805"/>
    </source>
</evidence>